<dbReference type="InParanoid" id="A0A3Q7H8Y8"/>
<sequence>MLTLEEADVAKKATHNSSSPLKVYTAAPTPSNIEAAMHTLGITSPDANWYMYTVATFHMTSAQVRKFTTDNSVSVEFDPFGFSVKDFQTWRPVMRCESRGELYRITNPVPSPSIFFALAPSLWHDHLGHLRALGLNFLRKNRLIECNQI</sequence>
<protein>
    <submittedName>
        <fullName evidence="1">Uncharacterized protein</fullName>
    </submittedName>
</protein>
<evidence type="ECO:0000313" key="1">
    <source>
        <dbReference type="EnsemblPlants" id="Solyc07g018007.1.1"/>
    </source>
</evidence>
<dbReference type="AlphaFoldDB" id="A0A3Q7H8Y8"/>
<reference evidence="1" key="1">
    <citation type="journal article" date="2012" name="Nature">
        <title>The tomato genome sequence provides insights into fleshy fruit evolution.</title>
        <authorList>
            <consortium name="Tomato Genome Consortium"/>
        </authorList>
    </citation>
    <scope>NUCLEOTIDE SEQUENCE [LARGE SCALE GENOMIC DNA]</scope>
    <source>
        <strain evidence="1">cv. Heinz 1706</strain>
    </source>
</reference>
<reference evidence="1" key="2">
    <citation type="submission" date="2019-01" db="UniProtKB">
        <authorList>
            <consortium name="EnsemblPlants"/>
        </authorList>
    </citation>
    <scope>IDENTIFICATION</scope>
    <source>
        <strain evidence="1">cv. Heinz 1706</strain>
    </source>
</reference>
<keyword evidence="2" id="KW-1185">Reference proteome</keyword>
<dbReference type="EnsemblPlants" id="Solyc07g018007.1.1">
    <property type="protein sequence ID" value="Solyc07g018007.1.1"/>
    <property type="gene ID" value="Solyc07g018007.1"/>
</dbReference>
<dbReference type="Proteomes" id="UP000004994">
    <property type="component" value="Chromosome 7"/>
</dbReference>
<dbReference type="Gramene" id="Solyc07g018007.1.1">
    <property type="protein sequence ID" value="Solyc07g018007.1.1"/>
    <property type="gene ID" value="Solyc07g018007.1"/>
</dbReference>
<proteinExistence type="predicted"/>
<name>A0A3Q7H8Y8_SOLLC</name>
<evidence type="ECO:0000313" key="2">
    <source>
        <dbReference type="Proteomes" id="UP000004994"/>
    </source>
</evidence>
<organism evidence="1">
    <name type="scientific">Solanum lycopersicum</name>
    <name type="common">Tomato</name>
    <name type="synonym">Lycopersicon esculentum</name>
    <dbReference type="NCBI Taxonomy" id="4081"/>
    <lineage>
        <taxon>Eukaryota</taxon>
        <taxon>Viridiplantae</taxon>
        <taxon>Streptophyta</taxon>
        <taxon>Embryophyta</taxon>
        <taxon>Tracheophyta</taxon>
        <taxon>Spermatophyta</taxon>
        <taxon>Magnoliopsida</taxon>
        <taxon>eudicotyledons</taxon>
        <taxon>Gunneridae</taxon>
        <taxon>Pentapetalae</taxon>
        <taxon>asterids</taxon>
        <taxon>lamiids</taxon>
        <taxon>Solanales</taxon>
        <taxon>Solanaceae</taxon>
        <taxon>Solanoideae</taxon>
        <taxon>Solaneae</taxon>
        <taxon>Solanum</taxon>
        <taxon>Solanum subgen. Lycopersicon</taxon>
    </lineage>
</organism>
<accession>A0A3Q7H8Y8</accession>